<evidence type="ECO:0000256" key="4">
    <source>
        <dbReference type="ARBA" id="ARBA00022475"/>
    </source>
</evidence>
<evidence type="ECO:0000256" key="5">
    <source>
        <dbReference type="ARBA" id="ARBA00023136"/>
    </source>
</evidence>
<keyword evidence="9" id="KW-1185">Reference proteome</keyword>
<protein>
    <recommendedName>
        <fullName evidence="10">Protein BIG GRAIN 1-like B</fullName>
    </recommendedName>
</protein>
<evidence type="ECO:0000313" key="8">
    <source>
        <dbReference type="EMBL" id="PKU69930.1"/>
    </source>
</evidence>
<reference evidence="8 9" key="2">
    <citation type="journal article" date="2017" name="Nature">
        <title>The Apostasia genome and the evolution of orchids.</title>
        <authorList>
            <person name="Zhang G.Q."/>
            <person name="Liu K.W."/>
            <person name="Li Z."/>
            <person name="Lohaus R."/>
            <person name="Hsiao Y.Y."/>
            <person name="Niu S.C."/>
            <person name="Wang J.Y."/>
            <person name="Lin Y.C."/>
            <person name="Xu Q."/>
            <person name="Chen L.J."/>
            <person name="Yoshida K."/>
            <person name="Fujiwara S."/>
            <person name="Wang Z.W."/>
            <person name="Zhang Y.Q."/>
            <person name="Mitsuda N."/>
            <person name="Wang M."/>
            <person name="Liu G.H."/>
            <person name="Pecoraro L."/>
            <person name="Huang H.X."/>
            <person name="Xiao X.J."/>
            <person name="Lin M."/>
            <person name="Wu X.Y."/>
            <person name="Wu W.L."/>
            <person name="Chen Y.Y."/>
            <person name="Chang S.B."/>
            <person name="Sakamoto S."/>
            <person name="Ohme-Takagi M."/>
            <person name="Yagi M."/>
            <person name="Zeng S.J."/>
            <person name="Shen C.Y."/>
            <person name="Yeh C.M."/>
            <person name="Luo Y.B."/>
            <person name="Tsai W.C."/>
            <person name="Van de Peer Y."/>
            <person name="Liu Z.J."/>
        </authorList>
    </citation>
    <scope>NUCLEOTIDE SEQUENCE [LARGE SCALE GENOMIC DNA]</scope>
    <source>
        <tissue evidence="8">The whole plant</tissue>
    </source>
</reference>
<dbReference type="GO" id="GO:0005886">
    <property type="term" value="C:plasma membrane"/>
    <property type="evidence" value="ECO:0007669"/>
    <property type="project" value="UniProtKB-SubCell"/>
</dbReference>
<evidence type="ECO:0000256" key="6">
    <source>
        <dbReference type="ARBA" id="ARBA00023294"/>
    </source>
</evidence>
<gene>
    <name evidence="8" type="ORF">MA16_Dca017203</name>
</gene>
<proteinExistence type="inferred from homology"/>
<dbReference type="EMBL" id="KZ502978">
    <property type="protein sequence ID" value="PKU69930.1"/>
    <property type="molecule type" value="Genomic_DNA"/>
</dbReference>
<comment type="subcellular location">
    <subcellularLocation>
        <location evidence="1">Cell membrane</location>
    </subcellularLocation>
</comment>
<dbReference type="GO" id="GO:0009734">
    <property type="term" value="P:auxin-activated signaling pathway"/>
    <property type="evidence" value="ECO:0007669"/>
    <property type="project" value="UniProtKB-KW"/>
</dbReference>
<keyword evidence="5" id="KW-0472">Membrane</keyword>
<evidence type="ECO:0000313" key="9">
    <source>
        <dbReference type="Proteomes" id="UP000233837"/>
    </source>
</evidence>
<keyword evidence="4" id="KW-1003">Cell membrane</keyword>
<evidence type="ECO:0000256" key="3">
    <source>
        <dbReference type="ARBA" id="ARBA00022448"/>
    </source>
</evidence>
<reference evidence="8 9" key="1">
    <citation type="journal article" date="2016" name="Sci. Rep.">
        <title>The Dendrobium catenatum Lindl. genome sequence provides insights into polysaccharide synthase, floral development and adaptive evolution.</title>
        <authorList>
            <person name="Zhang G.Q."/>
            <person name="Xu Q."/>
            <person name="Bian C."/>
            <person name="Tsai W.C."/>
            <person name="Yeh C.M."/>
            <person name="Liu K.W."/>
            <person name="Yoshida K."/>
            <person name="Zhang L.S."/>
            <person name="Chang S.B."/>
            <person name="Chen F."/>
            <person name="Shi Y."/>
            <person name="Su Y.Y."/>
            <person name="Zhang Y.Q."/>
            <person name="Chen L.J."/>
            <person name="Yin Y."/>
            <person name="Lin M."/>
            <person name="Huang H."/>
            <person name="Deng H."/>
            <person name="Wang Z.W."/>
            <person name="Zhu S.L."/>
            <person name="Zhao X."/>
            <person name="Deng C."/>
            <person name="Niu S.C."/>
            <person name="Huang J."/>
            <person name="Wang M."/>
            <person name="Liu G.H."/>
            <person name="Yang H.J."/>
            <person name="Xiao X.J."/>
            <person name="Hsiao Y.Y."/>
            <person name="Wu W.L."/>
            <person name="Chen Y.Y."/>
            <person name="Mitsuda N."/>
            <person name="Ohme-Takagi M."/>
            <person name="Luo Y.B."/>
            <person name="Van de Peer Y."/>
            <person name="Liu Z.J."/>
        </authorList>
    </citation>
    <scope>NUCLEOTIDE SEQUENCE [LARGE SCALE GENOMIC DNA]</scope>
    <source>
        <tissue evidence="8">The whole plant</tissue>
    </source>
</reference>
<dbReference type="InterPro" id="IPR039621">
    <property type="entry name" value="BG1-like"/>
</dbReference>
<comment type="similarity">
    <text evidence="2">Belongs to the BIG GRAIN 1 (BG1) plant protein family.</text>
</comment>
<dbReference type="AlphaFoldDB" id="A0A2I0W2N3"/>
<evidence type="ECO:0000256" key="1">
    <source>
        <dbReference type="ARBA" id="ARBA00004236"/>
    </source>
</evidence>
<evidence type="ECO:0008006" key="10">
    <source>
        <dbReference type="Google" id="ProtNLM"/>
    </source>
</evidence>
<name>A0A2I0W2N3_9ASPA</name>
<feature type="region of interest" description="Disordered" evidence="7">
    <location>
        <begin position="188"/>
        <end position="209"/>
    </location>
</feature>
<keyword evidence="3" id="KW-0813">Transport</keyword>
<evidence type="ECO:0000256" key="2">
    <source>
        <dbReference type="ARBA" id="ARBA00010067"/>
    </source>
</evidence>
<organism evidence="8 9">
    <name type="scientific">Dendrobium catenatum</name>
    <dbReference type="NCBI Taxonomy" id="906689"/>
    <lineage>
        <taxon>Eukaryota</taxon>
        <taxon>Viridiplantae</taxon>
        <taxon>Streptophyta</taxon>
        <taxon>Embryophyta</taxon>
        <taxon>Tracheophyta</taxon>
        <taxon>Spermatophyta</taxon>
        <taxon>Magnoliopsida</taxon>
        <taxon>Liliopsida</taxon>
        <taxon>Asparagales</taxon>
        <taxon>Orchidaceae</taxon>
        <taxon>Epidendroideae</taxon>
        <taxon>Malaxideae</taxon>
        <taxon>Dendrobiinae</taxon>
        <taxon>Dendrobium</taxon>
    </lineage>
</organism>
<dbReference type="PANTHER" id="PTHR33541">
    <property type="entry name" value="PROTEIN BIG GRAIN 1-LIKE A-RELATED"/>
    <property type="match status" value="1"/>
</dbReference>
<feature type="compositionally biased region" description="Polar residues" evidence="7">
    <location>
        <begin position="136"/>
        <end position="145"/>
    </location>
</feature>
<accession>A0A2I0W2N3</accession>
<dbReference type="Proteomes" id="UP000233837">
    <property type="component" value="Unassembled WGS sequence"/>
</dbReference>
<evidence type="ECO:0000256" key="7">
    <source>
        <dbReference type="SAM" id="MobiDB-lite"/>
    </source>
</evidence>
<feature type="region of interest" description="Disordered" evidence="7">
    <location>
        <begin position="120"/>
        <end position="154"/>
    </location>
</feature>
<keyword evidence="6" id="KW-0927">Auxin signaling pathway</keyword>
<sequence>MIGSEFMEIPPSHHFMQCSHTSMSFSTRRRQSDSSELDVFDASRYFSGCIDGVGFGFGYGYNSTTMSSHRPIVMKKSLEMMASLPCQKVESTINEEKKFKQPISPGRKFATFLNSLFQQKPSNKKKNNQKSLMQKVDQSSGQRTANSEHKGRKIAKSLKSFNSTAFGEKKWLLRRNVDELMVRKREEAEIRKKENRDEESFDHESDSSSDLFELKSYDFADFSYGLPVYQTTKAGVIKRGASVKFF</sequence>